<evidence type="ECO:0000313" key="1">
    <source>
        <dbReference type="EMBL" id="HIU54400.1"/>
    </source>
</evidence>
<proteinExistence type="predicted"/>
<dbReference type="Pfam" id="PF13562">
    <property type="entry name" value="NTP_transf_4"/>
    <property type="match status" value="1"/>
</dbReference>
<dbReference type="EMBL" id="DVNA01000026">
    <property type="protein sequence ID" value="HIU54400.1"/>
    <property type="molecule type" value="Genomic_DNA"/>
</dbReference>
<comment type="caution">
    <text evidence="1">The sequence shown here is derived from an EMBL/GenBank/DDBJ whole genome shotgun (WGS) entry which is preliminary data.</text>
</comment>
<reference evidence="1" key="2">
    <citation type="journal article" date="2021" name="PeerJ">
        <title>Extensive microbial diversity within the chicken gut microbiome revealed by metagenomics and culture.</title>
        <authorList>
            <person name="Gilroy R."/>
            <person name="Ravi A."/>
            <person name="Getino M."/>
            <person name="Pursley I."/>
            <person name="Horton D.L."/>
            <person name="Alikhan N.F."/>
            <person name="Baker D."/>
            <person name="Gharbi K."/>
            <person name="Hall N."/>
            <person name="Watson M."/>
            <person name="Adriaenssens E.M."/>
            <person name="Foster-Nyarko E."/>
            <person name="Jarju S."/>
            <person name="Secka A."/>
            <person name="Antonio M."/>
            <person name="Oren A."/>
            <person name="Chaudhuri R.R."/>
            <person name="La Ragione R."/>
            <person name="Hildebrand F."/>
            <person name="Pallen M.J."/>
        </authorList>
    </citation>
    <scope>NUCLEOTIDE SEQUENCE</scope>
    <source>
        <strain evidence="1">CHK158-818</strain>
    </source>
</reference>
<dbReference type="InterPro" id="IPR023917">
    <property type="entry name" value="Bifunctiontional_GlmU_bac-type"/>
</dbReference>
<organism evidence="1 2">
    <name type="scientific">Candidatus Gallibacteroides avistercoris</name>
    <dbReference type="NCBI Taxonomy" id="2840833"/>
    <lineage>
        <taxon>Bacteria</taxon>
        <taxon>Pseudomonadati</taxon>
        <taxon>Bacteroidota</taxon>
        <taxon>Bacteroidia</taxon>
        <taxon>Bacteroidales</taxon>
        <taxon>Bacteroidaceae</taxon>
        <taxon>Bacteroidaceae incertae sedis</taxon>
        <taxon>Candidatus Gallibacteroides</taxon>
    </lineage>
</organism>
<evidence type="ECO:0000313" key="2">
    <source>
        <dbReference type="Proteomes" id="UP000824112"/>
    </source>
</evidence>
<feature type="non-terminal residue" evidence="1">
    <location>
        <position position="46"/>
    </location>
</feature>
<name>A0A9D1M5X0_9BACT</name>
<dbReference type="Proteomes" id="UP000824112">
    <property type="component" value="Unassembled WGS sequence"/>
</dbReference>
<protein>
    <submittedName>
        <fullName evidence="1">Glucose-1-phosphate thymidylyltransferase</fullName>
    </submittedName>
</protein>
<sequence>MQNIILFDQPEIHQSLLPLTFTRPIADLRIGILTIREKWELCLPGS</sequence>
<gene>
    <name evidence="1" type="ORF">IAB03_01175</name>
</gene>
<accession>A0A9D1M5X0</accession>
<dbReference type="AlphaFoldDB" id="A0A9D1M5X0"/>
<reference evidence="1" key="1">
    <citation type="submission" date="2020-10" db="EMBL/GenBank/DDBJ databases">
        <authorList>
            <person name="Gilroy R."/>
        </authorList>
    </citation>
    <scope>NUCLEOTIDE SEQUENCE</scope>
    <source>
        <strain evidence="1">CHK158-818</strain>
    </source>
</reference>